<dbReference type="Proteomes" id="UP000219559">
    <property type="component" value="Unassembled WGS sequence"/>
</dbReference>
<keyword evidence="6" id="KW-0106">Calcium</keyword>
<dbReference type="PANTHER" id="PTHR42693:SF42">
    <property type="entry name" value="ARYLSULFATASE G"/>
    <property type="match status" value="1"/>
</dbReference>
<evidence type="ECO:0000313" key="10">
    <source>
        <dbReference type="Proteomes" id="UP000219559"/>
    </source>
</evidence>
<dbReference type="InterPro" id="IPR050738">
    <property type="entry name" value="Sulfatase"/>
</dbReference>
<evidence type="ECO:0000259" key="8">
    <source>
        <dbReference type="Pfam" id="PF00884"/>
    </source>
</evidence>
<evidence type="ECO:0000256" key="4">
    <source>
        <dbReference type="ARBA" id="ARBA00022729"/>
    </source>
</evidence>
<feature type="region of interest" description="Disordered" evidence="7">
    <location>
        <begin position="151"/>
        <end position="175"/>
    </location>
</feature>
<dbReference type="InterPro" id="IPR000917">
    <property type="entry name" value="Sulfatase_N"/>
</dbReference>
<evidence type="ECO:0000313" key="9">
    <source>
        <dbReference type="EMBL" id="PCE64083.1"/>
    </source>
</evidence>
<evidence type="ECO:0000256" key="1">
    <source>
        <dbReference type="ARBA" id="ARBA00001913"/>
    </source>
</evidence>
<accession>A0A2A4G6M7</accession>
<comment type="caution">
    <text evidence="9">The sequence shown here is derived from an EMBL/GenBank/DDBJ whole genome shotgun (WGS) entry which is preliminary data.</text>
</comment>
<keyword evidence="5" id="KW-0378">Hydrolase</keyword>
<feature type="compositionally biased region" description="Polar residues" evidence="7">
    <location>
        <begin position="160"/>
        <end position="169"/>
    </location>
</feature>
<keyword evidence="3" id="KW-0479">Metal-binding</keyword>
<protein>
    <recommendedName>
        <fullName evidence="8">Sulfatase N-terminal domain-containing protein</fullName>
    </recommendedName>
</protein>
<evidence type="ECO:0000256" key="3">
    <source>
        <dbReference type="ARBA" id="ARBA00022723"/>
    </source>
</evidence>
<dbReference type="Gene3D" id="3.40.720.10">
    <property type="entry name" value="Alkaline Phosphatase, subunit A"/>
    <property type="match status" value="1"/>
</dbReference>
<dbReference type="PANTHER" id="PTHR42693">
    <property type="entry name" value="ARYLSULFATASE FAMILY MEMBER"/>
    <property type="match status" value="1"/>
</dbReference>
<dbReference type="PROSITE" id="PS00149">
    <property type="entry name" value="SULFATASE_2"/>
    <property type="match status" value="1"/>
</dbReference>
<dbReference type="InterPro" id="IPR017850">
    <property type="entry name" value="Alkaline_phosphatase_core_sf"/>
</dbReference>
<comment type="cofactor">
    <cofactor evidence="1">
        <name>Ca(2+)</name>
        <dbReference type="ChEBI" id="CHEBI:29108"/>
    </cofactor>
</comment>
<evidence type="ECO:0000256" key="5">
    <source>
        <dbReference type="ARBA" id="ARBA00022801"/>
    </source>
</evidence>
<dbReference type="CDD" id="cd16144">
    <property type="entry name" value="ARS_like"/>
    <property type="match status" value="1"/>
</dbReference>
<dbReference type="GO" id="GO:0046872">
    <property type="term" value="F:metal ion binding"/>
    <property type="evidence" value="ECO:0007669"/>
    <property type="project" value="UniProtKB-KW"/>
</dbReference>
<keyword evidence="10" id="KW-1185">Reference proteome</keyword>
<dbReference type="AlphaFoldDB" id="A0A2A4G6M7"/>
<evidence type="ECO:0000256" key="6">
    <source>
        <dbReference type="ARBA" id="ARBA00022837"/>
    </source>
</evidence>
<dbReference type="EMBL" id="NBWU01000004">
    <property type="protein sequence ID" value="PCE64083.1"/>
    <property type="molecule type" value="Genomic_DNA"/>
</dbReference>
<dbReference type="InterPro" id="IPR024607">
    <property type="entry name" value="Sulfatase_CS"/>
</dbReference>
<comment type="similarity">
    <text evidence="2">Belongs to the sulfatase family.</text>
</comment>
<dbReference type="Pfam" id="PF00884">
    <property type="entry name" value="Sulfatase"/>
    <property type="match status" value="1"/>
</dbReference>
<reference evidence="9 10" key="1">
    <citation type="submission" date="2017-04" db="EMBL/GenBank/DDBJ databases">
        <title>A new member of the family Flavobacteriaceae isolated from ascidians.</title>
        <authorList>
            <person name="Chen L."/>
        </authorList>
    </citation>
    <scope>NUCLEOTIDE SEQUENCE [LARGE SCALE GENOMIC DNA]</scope>
    <source>
        <strain evidence="9 10">HQA918</strain>
    </source>
</reference>
<name>A0A2A4G6M7_9FLAO</name>
<evidence type="ECO:0000256" key="2">
    <source>
        <dbReference type="ARBA" id="ARBA00008779"/>
    </source>
</evidence>
<dbReference type="GO" id="GO:0004065">
    <property type="term" value="F:arylsulfatase activity"/>
    <property type="evidence" value="ECO:0007669"/>
    <property type="project" value="TreeGrafter"/>
</dbReference>
<feature type="domain" description="Sulfatase N-terminal" evidence="8">
    <location>
        <begin position="16"/>
        <end position="330"/>
    </location>
</feature>
<keyword evidence="4" id="KW-0732">Signal</keyword>
<evidence type="ECO:0000256" key="7">
    <source>
        <dbReference type="SAM" id="MobiDB-lite"/>
    </source>
</evidence>
<gene>
    <name evidence="9" type="ORF">B7P33_12680</name>
</gene>
<sequence>MAFGYTFTLHAQTEKPNIILFLVDDMGSMDPGYMGNPFYETPNLDRMAQEGMRFTNAYANAPNCAPTRASIMTGLYTPRHGMYTVNSSARGKSENRKLIPIENTTSLAPTFTTMAEALKAQGYATHHIGKWHLGGTPTTLPQGQGFDNNIAGTHKGHPNTYFSPYQNPELTDGPEGEYLTDRLTDEALRIMESNDAQPFFLYFSHYAVHTPIQGKPDLVSKYGQKKGHSEWHSEYAAMVESMDTSLGRLLQYLRDTEQDRNTLVLFFSDNGGHGAYTKHKPLRGYKGSMFEGGFREPMVAWMPGTIPPQSASDEVVMGLDFFPTFIKMAGGNPNTYQLDGHDLSDLFKNPNTRLDREAVFWHFPAYLEAYRGSVRPEDLVRGWRAVPSAAIRKGQWKLIYDYETASAQLYDLDKDLGESQDLAQRHPEIVKELKKALRQWQKQVNAPIPSQLNPEYKLH</sequence>
<dbReference type="Gene3D" id="3.30.1120.10">
    <property type="match status" value="1"/>
</dbReference>
<organism evidence="9 10">
    <name type="scientific">Sediminicola luteus</name>
    <dbReference type="NCBI Taxonomy" id="319238"/>
    <lineage>
        <taxon>Bacteria</taxon>
        <taxon>Pseudomonadati</taxon>
        <taxon>Bacteroidota</taxon>
        <taxon>Flavobacteriia</taxon>
        <taxon>Flavobacteriales</taxon>
        <taxon>Flavobacteriaceae</taxon>
        <taxon>Sediminicola</taxon>
    </lineage>
</organism>
<dbReference type="SUPFAM" id="SSF53649">
    <property type="entry name" value="Alkaline phosphatase-like"/>
    <property type="match status" value="1"/>
</dbReference>
<proteinExistence type="inferred from homology"/>